<keyword evidence="3" id="KW-1185">Reference proteome</keyword>
<feature type="signal peptide" evidence="1">
    <location>
        <begin position="1"/>
        <end position="24"/>
    </location>
</feature>
<evidence type="ECO:0000313" key="2">
    <source>
        <dbReference type="EMBL" id="WMY72891.1"/>
    </source>
</evidence>
<organism evidence="2 3">
    <name type="scientific">Buttiauxella selenatireducens</name>
    <dbReference type="NCBI Taxonomy" id="3073902"/>
    <lineage>
        <taxon>Bacteria</taxon>
        <taxon>Pseudomonadati</taxon>
        <taxon>Pseudomonadota</taxon>
        <taxon>Gammaproteobacteria</taxon>
        <taxon>Enterobacterales</taxon>
        <taxon>Enterobacteriaceae</taxon>
        <taxon>Buttiauxella</taxon>
    </lineage>
</organism>
<proteinExistence type="predicted"/>
<evidence type="ECO:0008006" key="4">
    <source>
        <dbReference type="Google" id="ProtNLM"/>
    </source>
</evidence>
<evidence type="ECO:0000256" key="1">
    <source>
        <dbReference type="SAM" id="SignalP"/>
    </source>
</evidence>
<dbReference type="Proteomes" id="UP001246690">
    <property type="component" value="Chromosome"/>
</dbReference>
<dbReference type="RefSeq" id="WP_309875050.1">
    <property type="nucleotide sequence ID" value="NZ_CP133838.1"/>
</dbReference>
<sequence>MKTLSLKRPIISLMLVLFFPLVNAQASDGVIHFRGAIVESPCNFAQQQQSTELTCSENGKRVVRTVALNKLNNYTPQSDAPLSTKIHYLNAQRNLAVLEVTYR</sequence>
<gene>
    <name evidence="2" type="ORF">RHD99_15620</name>
</gene>
<dbReference type="EMBL" id="CP133838">
    <property type="protein sequence ID" value="WMY72891.1"/>
    <property type="molecule type" value="Genomic_DNA"/>
</dbReference>
<protein>
    <recommendedName>
        <fullName evidence="4">Type 1 fimbrial protein</fullName>
    </recommendedName>
</protein>
<accession>A0ABY9S8W5</accession>
<keyword evidence="1" id="KW-0732">Signal</keyword>
<evidence type="ECO:0000313" key="3">
    <source>
        <dbReference type="Proteomes" id="UP001246690"/>
    </source>
</evidence>
<name>A0ABY9S8W5_9ENTR</name>
<reference evidence="2 3" key="1">
    <citation type="submission" date="2023-09" db="EMBL/GenBank/DDBJ databases">
        <title>Buttiauxella selenatireducens sp. nov., isolated from the rhizosphere of Cardamine hupingshanesis.</title>
        <authorList>
            <person name="Zhang S."/>
            <person name="Xu Z."/>
            <person name="Wang H."/>
            <person name="Guo Y."/>
        </authorList>
    </citation>
    <scope>NUCLEOTIDE SEQUENCE [LARGE SCALE GENOMIC DNA]</scope>
    <source>
        <strain evidence="2 3">R73</strain>
    </source>
</reference>
<feature type="chain" id="PRO_5046016413" description="Type 1 fimbrial protein" evidence="1">
    <location>
        <begin position="25"/>
        <end position="103"/>
    </location>
</feature>